<keyword evidence="1" id="KW-0812">Transmembrane</keyword>
<dbReference type="EMBL" id="RBNL01003904">
    <property type="protein sequence ID" value="RML42451.1"/>
    <property type="molecule type" value="Genomic_DNA"/>
</dbReference>
<accession>A0A3M2VT96</accession>
<name>A0A3M2VT96_PSEYM</name>
<feature type="transmembrane region" description="Helical" evidence="1">
    <location>
        <begin position="50"/>
        <end position="73"/>
    </location>
</feature>
<evidence type="ECO:0000313" key="2">
    <source>
        <dbReference type="EMBL" id="RML42451.1"/>
    </source>
</evidence>
<feature type="transmembrane region" description="Helical" evidence="1">
    <location>
        <begin position="9"/>
        <end position="30"/>
    </location>
</feature>
<evidence type="ECO:0000313" key="3">
    <source>
        <dbReference type="Proteomes" id="UP000282378"/>
    </source>
</evidence>
<protein>
    <submittedName>
        <fullName evidence="2">Uncharacterized protein</fullName>
    </submittedName>
</protein>
<proteinExistence type="predicted"/>
<evidence type="ECO:0000256" key="1">
    <source>
        <dbReference type="SAM" id="Phobius"/>
    </source>
</evidence>
<gene>
    <name evidence="2" type="ORF">APX70_04836</name>
</gene>
<organism evidence="2 3">
    <name type="scientific">Pseudomonas syringae pv. maculicola</name>
    <dbReference type="NCBI Taxonomy" id="59511"/>
    <lineage>
        <taxon>Bacteria</taxon>
        <taxon>Pseudomonadati</taxon>
        <taxon>Pseudomonadota</taxon>
        <taxon>Gammaproteobacteria</taxon>
        <taxon>Pseudomonadales</taxon>
        <taxon>Pseudomonadaceae</taxon>
        <taxon>Pseudomonas</taxon>
    </lineage>
</organism>
<keyword evidence="1" id="KW-1133">Transmembrane helix</keyword>
<keyword evidence="1" id="KW-0472">Membrane</keyword>
<dbReference type="Proteomes" id="UP000282378">
    <property type="component" value="Unassembled WGS sequence"/>
</dbReference>
<sequence length="141" mass="15894">MRPEFIGNAILFAAPTQLIGIPFHLCTTVWKNQVVAAAQHFVEVVGDSEVWTGFVSFLIRLTVSFGLFFILAVGGRGNGFDQMAHRWLDIPTNLYLDLLVRVFRLNNRDVIGCARAQKLRAQPHISKCRVEAHARKFPICD</sequence>
<comment type="caution">
    <text evidence="2">The sequence shown here is derived from an EMBL/GenBank/DDBJ whole genome shotgun (WGS) entry which is preliminary data.</text>
</comment>
<dbReference type="AlphaFoldDB" id="A0A3M2VT96"/>
<reference evidence="2 3" key="1">
    <citation type="submission" date="2018-08" db="EMBL/GenBank/DDBJ databases">
        <title>Recombination of ecologically and evolutionarily significant loci maintains genetic cohesion in the Pseudomonas syringae species complex.</title>
        <authorList>
            <person name="Dillon M."/>
            <person name="Thakur S."/>
            <person name="Almeida R.N.D."/>
            <person name="Weir B.S."/>
            <person name="Guttman D.S."/>
        </authorList>
    </citation>
    <scope>NUCLEOTIDE SEQUENCE [LARGE SCALE GENOMIC DNA]</scope>
    <source>
        <strain evidence="2 3">88_10</strain>
    </source>
</reference>